<sequence>MKPSPPVVDGMVDPSAATSACAHSLSRSSTRYLIDMPHAWQRASHNIHPPQGQPKRPSMGPGLCVAFASLLMLMLTARDDPSLCLSRLHGPISSHTSDCSSHDIAAPAAVELILQHQTDNVLPPRAEQGRARLCRSLKSGRDSWPARASLACPFARPLVLAA</sequence>
<dbReference type="EMBL" id="MU251243">
    <property type="protein sequence ID" value="KAG9258408.1"/>
    <property type="molecule type" value="Genomic_DNA"/>
</dbReference>
<protein>
    <submittedName>
        <fullName evidence="1">Uncharacterized protein</fullName>
    </submittedName>
</protein>
<reference evidence="1" key="1">
    <citation type="journal article" date="2021" name="IMA Fungus">
        <title>Genomic characterization of three marine fungi, including Emericellopsis atlantica sp. nov. with signatures of a generalist lifestyle and marine biomass degradation.</title>
        <authorList>
            <person name="Hagestad O.C."/>
            <person name="Hou L."/>
            <person name="Andersen J.H."/>
            <person name="Hansen E.H."/>
            <person name="Altermark B."/>
            <person name="Li C."/>
            <person name="Kuhnert E."/>
            <person name="Cox R.J."/>
            <person name="Crous P.W."/>
            <person name="Spatafora J.W."/>
            <person name="Lail K."/>
            <person name="Amirebrahimi M."/>
            <person name="Lipzen A."/>
            <person name="Pangilinan J."/>
            <person name="Andreopoulos W."/>
            <person name="Hayes R.D."/>
            <person name="Ng V."/>
            <person name="Grigoriev I.V."/>
            <person name="Jackson S.A."/>
            <person name="Sutton T.D.S."/>
            <person name="Dobson A.D.W."/>
            <person name="Rama T."/>
        </authorList>
    </citation>
    <scope>NUCLEOTIDE SEQUENCE</scope>
    <source>
        <strain evidence="1">TS7</strain>
    </source>
</reference>
<organism evidence="1 2">
    <name type="scientific">Emericellopsis atlantica</name>
    <dbReference type="NCBI Taxonomy" id="2614577"/>
    <lineage>
        <taxon>Eukaryota</taxon>
        <taxon>Fungi</taxon>
        <taxon>Dikarya</taxon>
        <taxon>Ascomycota</taxon>
        <taxon>Pezizomycotina</taxon>
        <taxon>Sordariomycetes</taxon>
        <taxon>Hypocreomycetidae</taxon>
        <taxon>Hypocreales</taxon>
        <taxon>Bionectriaceae</taxon>
        <taxon>Emericellopsis</taxon>
    </lineage>
</organism>
<gene>
    <name evidence="1" type="ORF">F5Z01DRAFT_195947</name>
</gene>
<evidence type="ECO:0000313" key="2">
    <source>
        <dbReference type="Proteomes" id="UP000887229"/>
    </source>
</evidence>
<comment type="caution">
    <text evidence="1">The sequence shown here is derived from an EMBL/GenBank/DDBJ whole genome shotgun (WGS) entry which is preliminary data.</text>
</comment>
<proteinExistence type="predicted"/>
<dbReference type="Proteomes" id="UP000887229">
    <property type="component" value="Unassembled WGS sequence"/>
</dbReference>
<name>A0A9P7ZVH1_9HYPO</name>
<dbReference type="RefSeq" id="XP_046122332.1">
    <property type="nucleotide sequence ID" value="XM_046258042.1"/>
</dbReference>
<keyword evidence="2" id="KW-1185">Reference proteome</keyword>
<evidence type="ECO:0000313" key="1">
    <source>
        <dbReference type="EMBL" id="KAG9258408.1"/>
    </source>
</evidence>
<accession>A0A9P7ZVH1</accession>
<dbReference type="AlphaFoldDB" id="A0A9P7ZVH1"/>
<dbReference type="GeneID" id="70288945"/>